<keyword evidence="1" id="KW-1133">Transmembrane helix</keyword>
<evidence type="ECO:0000313" key="3">
    <source>
        <dbReference type="Proteomes" id="UP000555393"/>
    </source>
</evidence>
<protein>
    <submittedName>
        <fullName evidence="2">Peptidoglycan/LPS O-acetylase OafA/YrhL</fullName>
    </submittedName>
</protein>
<dbReference type="RefSeq" id="WP_184224908.1">
    <property type="nucleotide sequence ID" value="NZ_JACIIU010000075.1"/>
</dbReference>
<name>A0A841LWZ4_9HYPH</name>
<comment type="caution">
    <text evidence="2">The sequence shown here is derived from an EMBL/GenBank/DDBJ whole genome shotgun (WGS) entry which is preliminary data.</text>
</comment>
<dbReference type="AlphaFoldDB" id="A0A841LWZ4"/>
<gene>
    <name evidence="2" type="ORF">FHS77_003301</name>
</gene>
<accession>A0A841LWZ4</accession>
<dbReference type="EMBL" id="JACIIU010000075">
    <property type="protein sequence ID" value="MBB6262713.1"/>
    <property type="molecule type" value="Genomic_DNA"/>
</dbReference>
<dbReference type="Proteomes" id="UP000555393">
    <property type="component" value="Unassembled WGS sequence"/>
</dbReference>
<evidence type="ECO:0000313" key="2">
    <source>
        <dbReference type="EMBL" id="MBB6262713.1"/>
    </source>
</evidence>
<proteinExistence type="predicted"/>
<evidence type="ECO:0000256" key="1">
    <source>
        <dbReference type="SAM" id="Phobius"/>
    </source>
</evidence>
<sequence length="210" mass="23917">MPILYPAWTLIFEVAVSVLAIVSFLLSAQYKYYIFFAAILFLAICDPFTGVKEIDYYFNDRLLSTAFGLGIAVLITKGIVLPKKIAYLCIPFSLLLLVMTKLSSPLTWSFPVAVLVMAVISLEDQISFIMIKPFQAIALASYSIFLIHPHIIWQFDYWLPENRSRWIILIIMFLSVIIGVIVHLKVEMPLISLVNKLLSKLPTVKNRQKT</sequence>
<keyword evidence="1" id="KW-0472">Membrane</keyword>
<feature type="transmembrane region" description="Helical" evidence="1">
    <location>
        <begin position="6"/>
        <end position="26"/>
    </location>
</feature>
<feature type="transmembrane region" description="Helical" evidence="1">
    <location>
        <begin position="134"/>
        <end position="153"/>
    </location>
</feature>
<feature type="transmembrane region" description="Helical" evidence="1">
    <location>
        <begin position="33"/>
        <end position="50"/>
    </location>
</feature>
<feature type="transmembrane region" description="Helical" evidence="1">
    <location>
        <begin position="165"/>
        <end position="186"/>
    </location>
</feature>
<reference evidence="2 3" key="1">
    <citation type="submission" date="2020-08" db="EMBL/GenBank/DDBJ databases">
        <title>Genomic Encyclopedia of Type Strains, Phase IV (KMG-IV): sequencing the most valuable type-strain genomes for metagenomic binning, comparative biology and taxonomic classification.</title>
        <authorList>
            <person name="Goeker M."/>
        </authorList>
    </citation>
    <scope>NUCLEOTIDE SEQUENCE [LARGE SCALE GENOMIC DNA]</scope>
    <source>
        <strain evidence="2 3">DSM 22336</strain>
    </source>
</reference>
<feature type="transmembrane region" description="Helical" evidence="1">
    <location>
        <begin position="62"/>
        <end position="80"/>
    </location>
</feature>
<organism evidence="2 3">
    <name type="scientific">Paenochrobactrum gallinarii</name>
    <dbReference type="NCBI Taxonomy" id="643673"/>
    <lineage>
        <taxon>Bacteria</taxon>
        <taxon>Pseudomonadati</taxon>
        <taxon>Pseudomonadota</taxon>
        <taxon>Alphaproteobacteria</taxon>
        <taxon>Hyphomicrobiales</taxon>
        <taxon>Brucellaceae</taxon>
        <taxon>Paenochrobactrum</taxon>
    </lineage>
</organism>
<keyword evidence="1" id="KW-0812">Transmembrane</keyword>
<keyword evidence="3" id="KW-1185">Reference proteome</keyword>